<comment type="caution">
    <text evidence="3">The sequence shown here is derived from an EMBL/GenBank/DDBJ whole genome shotgun (WGS) entry which is preliminary data.</text>
</comment>
<organism evidence="3 4">
    <name type="scientific">Truncatella angustata</name>
    <dbReference type="NCBI Taxonomy" id="152316"/>
    <lineage>
        <taxon>Eukaryota</taxon>
        <taxon>Fungi</taxon>
        <taxon>Dikarya</taxon>
        <taxon>Ascomycota</taxon>
        <taxon>Pezizomycotina</taxon>
        <taxon>Sordariomycetes</taxon>
        <taxon>Xylariomycetidae</taxon>
        <taxon>Amphisphaeriales</taxon>
        <taxon>Sporocadaceae</taxon>
        <taxon>Truncatella</taxon>
    </lineage>
</organism>
<gene>
    <name evidence="3" type="ORF">BKA67DRAFT_658444</name>
</gene>
<dbReference type="InterPro" id="IPR013783">
    <property type="entry name" value="Ig-like_fold"/>
</dbReference>
<evidence type="ECO:0000313" key="4">
    <source>
        <dbReference type="Proteomes" id="UP000758603"/>
    </source>
</evidence>
<dbReference type="SUPFAM" id="SSF81296">
    <property type="entry name" value="E set domains"/>
    <property type="match status" value="1"/>
</dbReference>
<feature type="region of interest" description="Disordered" evidence="1">
    <location>
        <begin position="325"/>
        <end position="366"/>
    </location>
</feature>
<dbReference type="EMBL" id="JAGPXC010000004">
    <property type="protein sequence ID" value="KAH6654121.1"/>
    <property type="molecule type" value="Genomic_DNA"/>
</dbReference>
<evidence type="ECO:0000256" key="1">
    <source>
        <dbReference type="SAM" id="MobiDB-lite"/>
    </source>
</evidence>
<feature type="compositionally biased region" description="Acidic residues" evidence="1">
    <location>
        <begin position="100"/>
        <end position="114"/>
    </location>
</feature>
<dbReference type="Gene3D" id="2.60.40.10">
    <property type="entry name" value="Immunoglobulins"/>
    <property type="match status" value="1"/>
</dbReference>
<proteinExistence type="predicted"/>
<dbReference type="Proteomes" id="UP000758603">
    <property type="component" value="Unassembled WGS sequence"/>
</dbReference>
<dbReference type="InterPro" id="IPR032640">
    <property type="entry name" value="AMPK1_CBM"/>
</dbReference>
<keyword evidence="4" id="KW-1185">Reference proteome</keyword>
<accession>A0A9P8UL76</accession>
<sequence length="406" mass="44449">MGKRQVNLTYRKAGTQPPVFVAGTFSDPAWQPYEMACSKNGSGEYAFEHIVSADPGTEIQYKFRLGTGDWWACDDTTATATDSQGNTNNTLRIGRLSIDDGDFEDEDALPEDEGPPVFSHECFGSPDVPPDASNGSDDESPNVNKPSRPSRASRPSITAKPIFEDSDADEEIDYDDPRLEHFPYENRRSIIAQLQRIETNTGRDRSLPAGIAPISPLVSPTGLTFSPATLEPELVDRRSSAPRSSRGSLHSERSHTSLASIGEIIEEEESEGSKGSKHQQTVKNAPPGTYDTADFTDISESQGSTALAAHSEKLDTPIVRLEAPSSDEDEGISLSTGNSIKKSRPAYLRKPEPKSPIDRPISSASTNSINDISKQNNWLHSFFKVVFVDWIGHFFSNILFGNKRKA</sequence>
<feature type="region of interest" description="Disordered" evidence="1">
    <location>
        <begin position="231"/>
        <end position="293"/>
    </location>
</feature>
<name>A0A9P8UL76_9PEZI</name>
<dbReference type="CDD" id="cd02859">
    <property type="entry name" value="E_set_AMPKbeta_like_N"/>
    <property type="match status" value="1"/>
</dbReference>
<dbReference type="Pfam" id="PF16561">
    <property type="entry name" value="AMPK1_CBM"/>
    <property type="match status" value="1"/>
</dbReference>
<evidence type="ECO:0000313" key="3">
    <source>
        <dbReference type="EMBL" id="KAH6654121.1"/>
    </source>
</evidence>
<feature type="compositionally biased region" description="Low complexity" evidence="1">
    <location>
        <begin position="146"/>
        <end position="156"/>
    </location>
</feature>
<dbReference type="OrthoDB" id="5350410at2759"/>
<feature type="region of interest" description="Disordered" evidence="1">
    <location>
        <begin position="100"/>
        <end position="177"/>
    </location>
</feature>
<dbReference type="InterPro" id="IPR014756">
    <property type="entry name" value="Ig_E-set"/>
</dbReference>
<evidence type="ECO:0000259" key="2">
    <source>
        <dbReference type="Pfam" id="PF16561"/>
    </source>
</evidence>
<dbReference type="GeneID" id="70136170"/>
<feature type="domain" description="AMP-activated protein kinase glycogen-binding" evidence="2">
    <location>
        <begin position="6"/>
        <end position="94"/>
    </location>
</feature>
<dbReference type="AlphaFoldDB" id="A0A9P8UL76"/>
<reference evidence="3" key="1">
    <citation type="journal article" date="2021" name="Nat. Commun.">
        <title>Genetic determinants of endophytism in the Arabidopsis root mycobiome.</title>
        <authorList>
            <person name="Mesny F."/>
            <person name="Miyauchi S."/>
            <person name="Thiergart T."/>
            <person name="Pickel B."/>
            <person name="Atanasova L."/>
            <person name="Karlsson M."/>
            <person name="Huettel B."/>
            <person name="Barry K.W."/>
            <person name="Haridas S."/>
            <person name="Chen C."/>
            <person name="Bauer D."/>
            <person name="Andreopoulos W."/>
            <person name="Pangilinan J."/>
            <person name="LaButti K."/>
            <person name="Riley R."/>
            <person name="Lipzen A."/>
            <person name="Clum A."/>
            <person name="Drula E."/>
            <person name="Henrissat B."/>
            <person name="Kohler A."/>
            <person name="Grigoriev I.V."/>
            <person name="Martin F.M."/>
            <person name="Hacquard S."/>
        </authorList>
    </citation>
    <scope>NUCLEOTIDE SEQUENCE</scope>
    <source>
        <strain evidence="3">MPI-SDFR-AT-0073</strain>
    </source>
</reference>
<protein>
    <recommendedName>
        <fullName evidence="2">AMP-activated protein kinase glycogen-binding domain-containing protein</fullName>
    </recommendedName>
</protein>
<dbReference type="RefSeq" id="XP_045958391.1">
    <property type="nucleotide sequence ID" value="XM_046107279.1"/>
</dbReference>
<feature type="compositionally biased region" description="Acidic residues" evidence="1">
    <location>
        <begin position="164"/>
        <end position="174"/>
    </location>
</feature>